<sequence length="771" mass="82929">MRSISVLPALVAAVSAQAQSFAFGTSGVLPSATAPSAPGGTGSACAQVADLVIQSQRTNPSVDAELAYACLKSVPIDTTAASDTIASVKQLMQFQSTLAYLKDPPEGYANEGVDIMGGLDDINTKVGNGGYDNEFDFENDVSMLIAKAHDGHMYFDGMASSGVFRWRRSGQIALISASSDGKEAPKVWVLPDYNSTGYKPSPVTKIGGKDAMQFLEEESAANAYHDPDTRYNSMFYLQPAESLGYFVSPRFYPGASVDLEYENGTKQTYTNKAVVMDYQGWSSIFDGQSFYNTYITPNAASAKLKKRDPFAIPRHLQHVREPELSRRTVPDTYPAPVIQHTSEEVPLAGYFINTSVGTIGVLMVQTFSDGSAAGNDDAREFQKVVQEYIVEAKSRNVVKHIIDVRTNGGGKVILGYDMYLQFFPSQRPQLLSRYRGHQASDLIGTQLSTLSFRSSNGGVYTSPFNFHSYLNKDLQAFTEWKDMYPPVKFHDDSFTNLLRYNLSDPLVTTSELYSIGITPTGYGVLSNYTEDPFKAEDIVIFSDGICASTCALFTELMVQQSGVKTIAVGGRPETGPMQPVGGTKGSLVLQGEYLIELSAYVVSTFSKTTSEAKDWTSFLPSAFSIAASTASVNFQDNIRKGLEDDGVPTQFLNDTASCRMWYQPTMYLNVTDTWTKVAEVAFGKDGGLNADACVSGSVTTKEEQQGQGEGNPSPTSPSGNGNTGNGGSGTPTPSGSKAAAASLGRPTSGWTAILVCSTVVLGSMLFGATLV</sequence>
<evidence type="ECO:0000256" key="3">
    <source>
        <dbReference type="SAM" id="SignalP"/>
    </source>
</evidence>
<feature type="region of interest" description="Disordered" evidence="1">
    <location>
        <begin position="696"/>
        <end position="742"/>
    </location>
</feature>
<dbReference type="SUPFAM" id="SSF52096">
    <property type="entry name" value="ClpP/crotonase"/>
    <property type="match status" value="1"/>
</dbReference>
<evidence type="ECO:0000313" key="5">
    <source>
        <dbReference type="EMBL" id="KAF2798835.1"/>
    </source>
</evidence>
<name>A0A6A6XS45_9PLEO</name>
<feature type="domain" description="CPAF-like PDZ" evidence="4">
    <location>
        <begin position="171"/>
        <end position="276"/>
    </location>
</feature>
<dbReference type="Proteomes" id="UP000799757">
    <property type="component" value="Unassembled WGS sequence"/>
</dbReference>
<keyword evidence="3" id="KW-0732">Signal</keyword>
<feature type="signal peptide" evidence="3">
    <location>
        <begin position="1"/>
        <end position="16"/>
    </location>
</feature>
<evidence type="ECO:0000313" key="6">
    <source>
        <dbReference type="Proteomes" id="UP000799757"/>
    </source>
</evidence>
<keyword evidence="2" id="KW-0472">Membrane</keyword>
<dbReference type="EMBL" id="MU001775">
    <property type="protein sequence ID" value="KAF2798835.1"/>
    <property type="molecule type" value="Genomic_DNA"/>
</dbReference>
<organism evidence="5 6">
    <name type="scientific">Melanomma pulvis-pyrius CBS 109.77</name>
    <dbReference type="NCBI Taxonomy" id="1314802"/>
    <lineage>
        <taxon>Eukaryota</taxon>
        <taxon>Fungi</taxon>
        <taxon>Dikarya</taxon>
        <taxon>Ascomycota</taxon>
        <taxon>Pezizomycotina</taxon>
        <taxon>Dothideomycetes</taxon>
        <taxon>Pleosporomycetidae</taxon>
        <taxon>Pleosporales</taxon>
        <taxon>Melanommataceae</taxon>
        <taxon>Melanomma</taxon>
    </lineage>
</organism>
<keyword evidence="2" id="KW-1133">Transmembrane helix</keyword>
<gene>
    <name evidence="5" type="ORF">K505DRAFT_232379</name>
</gene>
<feature type="compositionally biased region" description="Low complexity" evidence="1">
    <location>
        <begin position="710"/>
        <end position="720"/>
    </location>
</feature>
<evidence type="ECO:0000256" key="1">
    <source>
        <dbReference type="SAM" id="MobiDB-lite"/>
    </source>
</evidence>
<dbReference type="InterPro" id="IPR056186">
    <property type="entry name" value="PDZ_CPAF-rel"/>
</dbReference>
<proteinExistence type="predicted"/>
<dbReference type="InterPro" id="IPR052766">
    <property type="entry name" value="S41A_metabolite_peptidase"/>
</dbReference>
<dbReference type="InterPro" id="IPR029045">
    <property type="entry name" value="ClpP/crotonase-like_dom_sf"/>
</dbReference>
<dbReference type="PANTHER" id="PTHR37049">
    <property type="entry name" value="PEPTIDASE S41 FAMILY PROTEIN"/>
    <property type="match status" value="1"/>
</dbReference>
<dbReference type="Gene3D" id="3.90.226.10">
    <property type="entry name" value="2-enoyl-CoA Hydratase, Chain A, domain 1"/>
    <property type="match status" value="1"/>
</dbReference>
<reference evidence="5" key="1">
    <citation type="journal article" date="2020" name="Stud. Mycol.">
        <title>101 Dothideomycetes genomes: a test case for predicting lifestyles and emergence of pathogens.</title>
        <authorList>
            <person name="Haridas S."/>
            <person name="Albert R."/>
            <person name="Binder M."/>
            <person name="Bloem J."/>
            <person name="Labutti K."/>
            <person name="Salamov A."/>
            <person name="Andreopoulos B."/>
            <person name="Baker S."/>
            <person name="Barry K."/>
            <person name="Bills G."/>
            <person name="Bluhm B."/>
            <person name="Cannon C."/>
            <person name="Castanera R."/>
            <person name="Culley D."/>
            <person name="Daum C."/>
            <person name="Ezra D."/>
            <person name="Gonzalez J."/>
            <person name="Henrissat B."/>
            <person name="Kuo A."/>
            <person name="Liang C."/>
            <person name="Lipzen A."/>
            <person name="Lutzoni F."/>
            <person name="Magnuson J."/>
            <person name="Mondo S."/>
            <person name="Nolan M."/>
            <person name="Ohm R."/>
            <person name="Pangilinan J."/>
            <person name="Park H.-J."/>
            <person name="Ramirez L."/>
            <person name="Alfaro M."/>
            <person name="Sun H."/>
            <person name="Tritt A."/>
            <person name="Yoshinaga Y."/>
            <person name="Zwiers L.-H."/>
            <person name="Turgeon B."/>
            <person name="Goodwin S."/>
            <person name="Spatafora J."/>
            <person name="Crous P."/>
            <person name="Grigoriev I."/>
        </authorList>
    </citation>
    <scope>NUCLEOTIDE SEQUENCE</scope>
    <source>
        <strain evidence="5">CBS 109.77</strain>
    </source>
</reference>
<keyword evidence="6" id="KW-1185">Reference proteome</keyword>
<keyword evidence="2" id="KW-0812">Transmembrane</keyword>
<dbReference type="Pfam" id="PF23658">
    <property type="entry name" value="PDZ_CPAF_rel"/>
    <property type="match status" value="1"/>
</dbReference>
<dbReference type="AlphaFoldDB" id="A0A6A6XS45"/>
<feature type="chain" id="PRO_5025667415" description="CPAF-like PDZ domain-containing protein" evidence="3">
    <location>
        <begin position="17"/>
        <end position="771"/>
    </location>
</feature>
<evidence type="ECO:0000259" key="4">
    <source>
        <dbReference type="Pfam" id="PF23658"/>
    </source>
</evidence>
<protein>
    <recommendedName>
        <fullName evidence="4">CPAF-like PDZ domain-containing protein</fullName>
    </recommendedName>
</protein>
<dbReference type="OrthoDB" id="27214at2759"/>
<accession>A0A6A6XS45</accession>
<dbReference type="PANTHER" id="PTHR37049:SF4">
    <property type="entry name" value="RHODANESE DOMAIN-CONTAINING PROTEIN"/>
    <property type="match status" value="1"/>
</dbReference>
<feature type="transmembrane region" description="Helical" evidence="2">
    <location>
        <begin position="750"/>
        <end position="770"/>
    </location>
</feature>
<evidence type="ECO:0000256" key="2">
    <source>
        <dbReference type="SAM" id="Phobius"/>
    </source>
</evidence>